<dbReference type="InterPro" id="IPR036188">
    <property type="entry name" value="FAD/NAD-bd_sf"/>
</dbReference>
<sequence length="422" mass="45732">MPLTRSWYRDSAGPTASYAPLTGRQHADVCVIGAGYTGLSAALELAAAGLRVRVLEAEQPGWGCSGRNGGQINPGLACDHQVLQRALGPADALRLWHLSLAGVQLIAQRVERYRIDCDLTPGILLVANRPRQLPALHRWQDELQQLGYDQLSFHDRDGLRLLLSADYQGGVLDAGGGSLHPLRYVLGLARAAEQAGAQIHDHSRVSAIQQDATGVTVSTDQGQVRADQLIIGGNAYSGGLLPWRHRRFIPVGSYIGATRPLGELAEQLIPSRLAVCDMNNLIDYYRLTPDNRLLFGGRATAGAARMDRLRTTMRQRMGHVFPQLAEEDFDYLWGGQVAMTASRAPHFGRLGSRVLYAQGYSGQGVALTGLAGKLLAEAVLGRGDGFELFARLRHLPVPPGSALQTAVRAMALSWYALLDRRG</sequence>
<accession>A0ABQ2CTG3</accession>
<dbReference type="EMBL" id="BMNN01000010">
    <property type="protein sequence ID" value="GGJ09734.1"/>
    <property type="molecule type" value="Genomic_DNA"/>
</dbReference>
<reference evidence="4" key="1">
    <citation type="journal article" date="2019" name="Int. J. Syst. Evol. Microbiol.">
        <title>The Global Catalogue of Microorganisms (GCM) 10K type strain sequencing project: providing services to taxonomists for standard genome sequencing and annotation.</title>
        <authorList>
            <consortium name="The Broad Institute Genomics Platform"/>
            <consortium name="The Broad Institute Genome Sequencing Center for Infectious Disease"/>
            <person name="Wu L."/>
            <person name="Ma J."/>
        </authorList>
    </citation>
    <scope>NUCLEOTIDE SEQUENCE [LARGE SCALE GENOMIC DNA]</scope>
    <source>
        <strain evidence="4">JCM 11590</strain>
    </source>
</reference>
<dbReference type="Proteomes" id="UP000633263">
    <property type="component" value="Unassembled WGS sequence"/>
</dbReference>
<name>A0ABQ2CTG3_9GAMM</name>
<dbReference type="PANTHER" id="PTHR13847">
    <property type="entry name" value="SARCOSINE DEHYDROGENASE-RELATED"/>
    <property type="match status" value="1"/>
</dbReference>
<dbReference type="SUPFAM" id="SSF51905">
    <property type="entry name" value="FAD/NAD(P)-binding domain"/>
    <property type="match status" value="1"/>
</dbReference>
<dbReference type="Gene3D" id="3.50.50.60">
    <property type="entry name" value="FAD/NAD(P)-binding domain"/>
    <property type="match status" value="1"/>
</dbReference>
<dbReference type="Gene3D" id="3.30.9.10">
    <property type="entry name" value="D-Amino Acid Oxidase, subunit A, domain 2"/>
    <property type="match status" value="1"/>
</dbReference>
<evidence type="ECO:0000259" key="2">
    <source>
        <dbReference type="Pfam" id="PF01266"/>
    </source>
</evidence>
<evidence type="ECO:0000313" key="4">
    <source>
        <dbReference type="Proteomes" id="UP000633263"/>
    </source>
</evidence>
<gene>
    <name evidence="3" type="ORF">GCM10009083_28360</name>
</gene>
<dbReference type="InterPro" id="IPR006076">
    <property type="entry name" value="FAD-dep_OxRdtase"/>
</dbReference>
<evidence type="ECO:0000256" key="1">
    <source>
        <dbReference type="ARBA" id="ARBA00023002"/>
    </source>
</evidence>
<keyword evidence="1" id="KW-0560">Oxidoreductase</keyword>
<dbReference type="PANTHER" id="PTHR13847:SF281">
    <property type="entry name" value="FAD DEPENDENT OXIDOREDUCTASE DOMAIN-CONTAINING PROTEIN"/>
    <property type="match status" value="1"/>
</dbReference>
<protein>
    <submittedName>
        <fullName evidence="3">Oxidoreductase</fullName>
    </submittedName>
</protein>
<comment type="caution">
    <text evidence="3">The sequence shown here is derived from an EMBL/GenBank/DDBJ whole genome shotgun (WGS) entry which is preliminary data.</text>
</comment>
<proteinExistence type="predicted"/>
<dbReference type="RefSeq" id="WP_188637319.1">
    <property type="nucleotide sequence ID" value="NZ_BMNN01000010.1"/>
</dbReference>
<organism evidence="3 4">
    <name type="scientific">Halopseudomonas pertucinogena</name>
    <dbReference type="NCBI Taxonomy" id="86175"/>
    <lineage>
        <taxon>Bacteria</taxon>
        <taxon>Pseudomonadati</taxon>
        <taxon>Pseudomonadota</taxon>
        <taxon>Gammaproteobacteria</taxon>
        <taxon>Pseudomonadales</taxon>
        <taxon>Pseudomonadaceae</taxon>
        <taxon>Halopseudomonas</taxon>
    </lineage>
</organism>
<evidence type="ECO:0000313" key="3">
    <source>
        <dbReference type="EMBL" id="GGJ09734.1"/>
    </source>
</evidence>
<keyword evidence="4" id="KW-1185">Reference proteome</keyword>
<feature type="domain" description="FAD dependent oxidoreductase" evidence="2">
    <location>
        <begin position="28"/>
        <end position="377"/>
    </location>
</feature>
<dbReference type="Pfam" id="PF01266">
    <property type="entry name" value="DAO"/>
    <property type="match status" value="1"/>
</dbReference>